<dbReference type="AlphaFoldDB" id="A0A3E2H849"/>
<feature type="domain" description="SnoaL-like" evidence="1">
    <location>
        <begin position="14"/>
        <end position="142"/>
    </location>
</feature>
<proteinExistence type="predicted"/>
<dbReference type="OrthoDB" id="2148716at2759"/>
<dbReference type="OMA" id="KLVWTEG"/>
<comment type="caution">
    <text evidence="2">The sequence shown here is derived from an EMBL/GenBank/DDBJ whole genome shotgun (WGS) entry which is preliminary data.</text>
</comment>
<feature type="non-terminal residue" evidence="2">
    <location>
        <position position="1"/>
    </location>
</feature>
<dbReference type="Gene3D" id="3.10.450.50">
    <property type="match status" value="1"/>
</dbReference>
<dbReference type="Pfam" id="PF13577">
    <property type="entry name" value="SnoaL_4"/>
    <property type="match status" value="1"/>
</dbReference>
<accession>A0A3E2H849</accession>
<dbReference type="Proteomes" id="UP000258309">
    <property type="component" value="Unassembled WGS sequence"/>
</dbReference>
<evidence type="ECO:0000259" key="1">
    <source>
        <dbReference type="Pfam" id="PF13577"/>
    </source>
</evidence>
<dbReference type="SUPFAM" id="SSF54427">
    <property type="entry name" value="NTF2-like"/>
    <property type="match status" value="1"/>
</dbReference>
<feature type="non-terminal residue" evidence="2">
    <location>
        <position position="159"/>
    </location>
</feature>
<keyword evidence="3" id="KW-1185">Reference proteome</keyword>
<protein>
    <recommendedName>
        <fullName evidence="1">SnoaL-like domain-containing protein</fullName>
    </recommendedName>
</protein>
<name>A0A3E2H849_SCYLI</name>
<evidence type="ECO:0000313" key="2">
    <source>
        <dbReference type="EMBL" id="RFU29579.1"/>
    </source>
</evidence>
<organism evidence="2 3">
    <name type="scientific">Scytalidium lignicola</name>
    <name type="common">Hyphomycete</name>
    <dbReference type="NCBI Taxonomy" id="5539"/>
    <lineage>
        <taxon>Eukaryota</taxon>
        <taxon>Fungi</taxon>
        <taxon>Dikarya</taxon>
        <taxon>Ascomycota</taxon>
        <taxon>Pezizomycotina</taxon>
        <taxon>Leotiomycetes</taxon>
        <taxon>Leotiomycetes incertae sedis</taxon>
        <taxon>Scytalidium</taxon>
    </lineage>
</organism>
<reference evidence="2 3" key="1">
    <citation type="submission" date="2018-05" db="EMBL/GenBank/DDBJ databases">
        <title>Draft genome sequence of Scytalidium lignicola DSM 105466, a ubiquitous saprotrophic fungus.</title>
        <authorList>
            <person name="Buettner E."/>
            <person name="Gebauer A.M."/>
            <person name="Hofrichter M."/>
            <person name="Liers C."/>
            <person name="Kellner H."/>
        </authorList>
    </citation>
    <scope>NUCLEOTIDE SEQUENCE [LARGE SCALE GENOMIC DNA]</scope>
    <source>
        <strain evidence="2 3">DSM 105466</strain>
    </source>
</reference>
<gene>
    <name evidence="2" type="ORF">B7463_g6765</name>
</gene>
<dbReference type="STRING" id="5539.A0A3E2H849"/>
<evidence type="ECO:0000313" key="3">
    <source>
        <dbReference type="Proteomes" id="UP000258309"/>
    </source>
</evidence>
<dbReference type="InterPro" id="IPR032710">
    <property type="entry name" value="NTF2-like_dom_sf"/>
</dbReference>
<sequence>MASIPSLPAALSPALSTREAIADALYRCVLGFDTADTVLFDSAFTQDASFAINGKVSKGLPAIYTDCFNRISKLDTTHFISNIRINISDGGSEASMTASALSQHYRSAKGMEAGQTRLMAGSLYWVDLVKVETDGIWKIKDFKMKTTWAEGDWGVMTGN</sequence>
<dbReference type="InterPro" id="IPR037401">
    <property type="entry name" value="SnoaL-like"/>
</dbReference>
<dbReference type="EMBL" id="NCSJ02000124">
    <property type="protein sequence ID" value="RFU29579.1"/>
    <property type="molecule type" value="Genomic_DNA"/>
</dbReference>